<keyword evidence="2 4" id="KW-0808">Transferase</keyword>
<name>D4H347_DENA2</name>
<dbReference type="GO" id="GO:0008171">
    <property type="term" value="F:O-methyltransferase activity"/>
    <property type="evidence" value="ECO:0007669"/>
    <property type="project" value="InterPro"/>
</dbReference>
<evidence type="ECO:0000313" key="5">
    <source>
        <dbReference type="Proteomes" id="UP000002012"/>
    </source>
</evidence>
<keyword evidence="3" id="KW-0949">S-adenosyl-L-methionine</keyword>
<dbReference type="InParanoid" id="D4H347"/>
<dbReference type="GO" id="GO:0032259">
    <property type="term" value="P:methylation"/>
    <property type="evidence" value="ECO:0007669"/>
    <property type="project" value="UniProtKB-KW"/>
</dbReference>
<dbReference type="KEGG" id="dap:Dacet_2308"/>
<reference evidence="4 5" key="1">
    <citation type="journal article" date="2010" name="Stand. Genomic Sci.">
        <title>Complete genome sequence of Denitrovibrio acetiphilus type strain (N2460).</title>
        <authorList>
            <person name="Kiss H."/>
            <person name="Lang E."/>
            <person name="Lapidus A."/>
            <person name="Copeland A."/>
            <person name="Nolan M."/>
            <person name="Glavina Del Rio T."/>
            <person name="Chen F."/>
            <person name="Lucas S."/>
            <person name="Tice H."/>
            <person name="Cheng J.F."/>
            <person name="Han C."/>
            <person name="Goodwin L."/>
            <person name="Pitluck S."/>
            <person name="Liolios K."/>
            <person name="Pati A."/>
            <person name="Ivanova N."/>
            <person name="Mavromatis K."/>
            <person name="Chen A."/>
            <person name="Palaniappan K."/>
            <person name="Land M."/>
            <person name="Hauser L."/>
            <person name="Chang Y.J."/>
            <person name="Jeffries C.D."/>
            <person name="Detter J.C."/>
            <person name="Brettin T."/>
            <person name="Spring S."/>
            <person name="Rohde M."/>
            <person name="Goker M."/>
            <person name="Woyke T."/>
            <person name="Bristow J."/>
            <person name="Eisen J.A."/>
            <person name="Markowitz V."/>
            <person name="Hugenholtz P."/>
            <person name="Kyrpides N.C."/>
            <person name="Klenk H.P."/>
        </authorList>
    </citation>
    <scope>NUCLEOTIDE SEQUENCE [LARGE SCALE GENOMIC DNA]</scope>
    <source>
        <strain evidence="5">DSM 12809 / NBRC 114555 / N2460</strain>
    </source>
</reference>
<keyword evidence="5" id="KW-1185">Reference proteome</keyword>
<evidence type="ECO:0000256" key="1">
    <source>
        <dbReference type="ARBA" id="ARBA00022603"/>
    </source>
</evidence>
<dbReference type="HOGENOM" id="CLU_067676_4_0_0"/>
<dbReference type="PANTHER" id="PTHR10509:SF14">
    <property type="entry name" value="CAFFEOYL-COA O-METHYLTRANSFERASE 3-RELATED"/>
    <property type="match status" value="1"/>
</dbReference>
<organism evidence="4 5">
    <name type="scientific">Denitrovibrio acetiphilus (strain DSM 12809 / NBRC 114555 / N2460)</name>
    <dbReference type="NCBI Taxonomy" id="522772"/>
    <lineage>
        <taxon>Bacteria</taxon>
        <taxon>Pseudomonadati</taxon>
        <taxon>Deferribacterota</taxon>
        <taxon>Deferribacteres</taxon>
        <taxon>Deferribacterales</taxon>
        <taxon>Geovibrionaceae</taxon>
        <taxon>Denitrovibrio</taxon>
    </lineage>
</organism>
<keyword evidence="1 4" id="KW-0489">Methyltransferase</keyword>
<dbReference type="CDD" id="cd02440">
    <property type="entry name" value="AdoMet_MTases"/>
    <property type="match status" value="1"/>
</dbReference>
<dbReference type="Proteomes" id="UP000002012">
    <property type="component" value="Chromosome"/>
</dbReference>
<dbReference type="eggNOG" id="COG4122">
    <property type="taxonomic scope" value="Bacteria"/>
</dbReference>
<dbReference type="RefSeq" id="WP_013011572.1">
    <property type="nucleotide sequence ID" value="NC_013943.1"/>
</dbReference>
<evidence type="ECO:0000313" key="4">
    <source>
        <dbReference type="EMBL" id="ADD69070.1"/>
    </source>
</evidence>
<dbReference type="Gene3D" id="3.40.50.150">
    <property type="entry name" value="Vaccinia Virus protein VP39"/>
    <property type="match status" value="1"/>
</dbReference>
<gene>
    <name evidence="4" type="ordered locus">Dacet_2308</name>
</gene>
<dbReference type="STRING" id="522772.Dacet_2308"/>
<dbReference type="GO" id="GO:0008757">
    <property type="term" value="F:S-adenosylmethionine-dependent methyltransferase activity"/>
    <property type="evidence" value="ECO:0007669"/>
    <property type="project" value="TreeGrafter"/>
</dbReference>
<sequence>MNNRLLNPYLRGLADGADKALHYDAEQMKTPSVEPDTGMFLEHFAYSLKPSRILELGCGVGVSTRYMAKGAPSAHITAVDYNKSRLDYAESRCAGLNTRFVNSDVIKFLKTNTETYDMIFVDSMKKQYPIVFYHAYKLLNQGGSIIFDDIFVYGEVFCEDCEIAPKYINVVKTMRNFMNHIKYTHSHSFLPIGGGLLLVRK</sequence>
<dbReference type="PANTHER" id="PTHR10509">
    <property type="entry name" value="O-METHYLTRANSFERASE-RELATED"/>
    <property type="match status" value="1"/>
</dbReference>
<dbReference type="PaxDb" id="522772-Dacet_2308"/>
<proteinExistence type="predicted"/>
<dbReference type="EMBL" id="CP001968">
    <property type="protein sequence ID" value="ADD69070.1"/>
    <property type="molecule type" value="Genomic_DNA"/>
</dbReference>
<evidence type="ECO:0000256" key="3">
    <source>
        <dbReference type="ARBA" id="ARBA00022691"/>
    </source>
</evidence>
<protein>
    <submittedName>
        <fullName evidence="4">O-methyltransferase family 3</fullName>
    </submittedName>
</protein>
<dbReference type="InterPro" id="IPR029063">
    <property type="entry name" value="SAM-dependent_MTases_sf"/>
</dbReference>
<accession>D4H347</accession>
<dbReference type="InterPro" id="IPR050362">
    <property type="entry name" value="Cation-dep_OMT"/>
</dbReference>
<evidence type="ECO:0000256" key="2">
    <source>
        <dbReference type="ARBA" id="ARBA00022679"/>
    </source>
</evidence>
<dbReference type="Pfam" id="PF01596">
    <property type="entry name" value="Methyltransf_3"/>
    <property type="match status" value="1"/>
</dbReference>
<dbReference type="InterPro" id="IPR002935">
    <property type="entry name" value="SAM_O-MeTrfase"/>
</dbReference>
<dbReference type="AlphaFoldDB" id="D4H347"/>
<dbReference type="SUPFAM" id="SSF53335">
    <property type="entry name" value="S-adenosyl-L-methionine-dependent methyltransferases"/>
    <property type="match status" value="1"/>
</dbReference>
<dbReference type="OrthoDB" id="9799672at2"/>